<feature type="transmembrane region" description="Helical" evidence="17">
    <location>
        <begin position="124"/>
        <end position="147"/>
    </location>
</feature>
<organism evidence="18 19">
    <name type="scientific">Allohahella marinimesophila</name>
    <dbReference type="NCBI Taxonomy" id="1054972"/>
    <lineage>
        <taxon>Bacteria</taxon>
        <taxon>Pseudomonadati</taxon>
        <taxon>Pseudomonadota</taxon>
        <taxon>Gammaproteobacteria</taxon>
        <taxon>Oceanospirillales</taxon>
        <taxon>Hahellaceae</taxon>
        <taxon>Allohahella</taxon>
    </lineage>
</organism>
<evidence type="ECO:0000256" key="1">
    <source>
        <dbReference type="ARBA" id="ARBA00004141"/>
    </source>
</evidence>
<dbReference type="EC" id="2.7.8.5" evidence="4 15"/>
<name>A0ABP7NWF5_9GAMM</name>
<keyword evidence="19" id="KW-1185">Reference proteome</keyword>
<comment type="caution">
    <text evidence="18">The sequence shown here is derived from an EMBL/GenBank/DDBJ whole genome shotgun (WGS) entry which is preliminary data.</text>
</comment>
<comment type="similarity">
    <text evidence="3 16">Belongs to the CDP-alcohol phosphatidyltransferase class-I family.</text>
</comment>
<evidence type="ECO:0000256" key="15">
    <source>
        <dbReference type="NCBIfam" id="TIGR00560"/>
    </source>
</evidence>
<dbReference type="InterPro" id="IPR004570">
    <property type="entry name" value="Phosphatidylglycerol_P_synth"/>
</dbReference>
<comment type="subcellular location">
    <subcellularLocation>
        <location evidence="1">Membrane</location>
        <topology evidence="1">Multi-pass membrane protein</topology>
    </subcellularLocation>
</comment>
<keyword evidence="8 17" id="KW-0812">Transmembrane</keyword>
<feature type="transmembrane region" description="Helical" evidence="17">
    <location>
        <begin position="153"/>
        <end position="176"/>
    </location>
</feature>
<evidence type="ECO:0000256" key="12">
    <source>
        <dbReference type="ARBA" id="ARBA00023209"/>
    </source>
</evidence>
<evidence type="ECO:0000256" key="17">
    <source>
        <dbReference type="SAM" id="Phobius"/>
    </source>
</evidence>
<evidence type="ECO:0000256" key="10">
    <source>
        <dbReference type="ARBA" id="ARBA00023098"/>
    </source>
</evidence>
<dbReference type="PANTHER" id="PTHR14269">
    <property type="entry name" value="CDP-DIACYLGLYCEROL--GLYCEROL-3-PHOSPHATE 3-PHOSPHATIDYLTRANSFERASE-RELATED"/>
    <property type="match status" value="1"/>
</dbReference>
<proteinExistence type="inferred from homology"/>
<dbReference type="PIRSF" id="PIRSF000847">
    <property type="entry name" value="Phos_ph_gly_syn"/>
    <property type="match status" value="1"/>
</dbReference>
<evidence type="ECO:0000256" key="11">
    <source>
        <dbReference type="ARBA" id="ARBA00023136"/>
    </source>
</evidence>
<evidence type="ECO:0000256" key="16">
    <source>
        <dbReference type="RuleBase" id="RU003750"/>
    </source>
</evidence>
<dbReference type="NCBIfam" id="TIGR00560">
    <property type="entry name" value="pgsA"/>
    <property type="match status" value="1"/>
</dbReference>
<evidence type="ECO:0000256" key="8">
    <source>
        <dbReference type="ARBA" id="ARBA00022692"/>
    </source>
</evidence>
<evidence type="ECO:0000256" key="9">
    <source>
        <dbReference type="ARBA" id="ARBA00022989"/>
    </source>
</evidence>
<keyword evidence="13" id="KW-1208">Phospholipid metabolism</keyword>
<dbReference type="InterPro" id="IPR050324">
    <property type="entry name" value="CDP-alcohol_PTase-I"/>
</dbReference>
<evidence type="ECO:0000313" key="19">
    <source>
        <dbReference type="Proteomes" id="UP001501337"/>
    </source>
</evidence>
<dbReference type="InterPro" id="IPR043130">
    <property type="entry name" value="CDP-OH_PTrfase_TM_dom"/>
</dbReference>
<gene>
    <name evidence="18" type="primary">pgsA</name>
    <name evidence="18" type="ORF">GCM10022278_11560</name>
</gene>
<accession>A0ABP7NWF5</accession>
<evidence type="ECO:0000256" key="13">
    <source>
        <dbReference type="ARBA" id="ARBA00023264"/>
    </source>
</evidence>
<keyword evidence="12" id="KW-0594">Phospholipid biosynthesis</keyword>
<dbReference type="InterPro" id="IPR048254">
    <property type="entry name" value="CDP_ALCOHOL_P_TRANSF_CS"/>
</dbReference>
<reference evidence="19" key="1">
    <citation type="journal article" date="2019" name="Int. J. Syst. Evol. Microbiol.">
        <title>The Global Catalogue of Microorganisms (GCM) 10K type strain sequencing project: providing services to taxonomists for standard genome sequencing and annotation.</title>
        <authorList>
            <consortium name="The Broad Institute Genomics Platform"/>
            <consortium name="The Broad Institute Genome Sequencing Center for Infectious Disease"/>
            <person name="Wu L."/>
            <person name="Ma J."/>
        </authorList>
    </citation>
    <scope>NUCLEOTIDE SEQUENCE [LARGE SCALE GENOMIC DNA]</scope>
    <source>
        <strain evidence="19">JCM 17555</strain>
    </source>
</reference>
<evidence type="ECO:0000256" key="14">
    <source>
        <dbReference type="ARBA" id="ARBA00048586"/>
    </source>
</evidence>
<dbReference type="Pfam" id="PF01066">
    <property type="entry name" value="CDP-OH_P_transf"/>
    <property type="match status" value="1"/>
</dbReference>
<protein>
    <recommendedName>
        <fullName evidence="5 15">CDP-diacylglycerol--glycerol-3-phosphate 3-phosphatidyltransferase</fullName>
        <ecNumber evidence="4 15">2.7.8.5</ecNumber>
    </recommendedName>
</protein>
<keyword evidence="7 16" id="KW-0808">Transferase</keyword>
<keyword evidence="11 17" id="KW-0472">Membrane</keyword>
<evidence type="ECO:0000256" key="5">
    <source>
        <dbReference type="ARBA" id="ARBA00014944"/>
    </source>
</evidence>
<dbReference type="Gene3D" id="1.20.120.1760">
    <property type="match status" value="1"/>
</dbReference>
<keyword evidence="6" id="KW-0444">Lipid biosynthesis</keyword>
<evidence type="ECO:0000313" key="18">
    <source>
        <dbReference type="EMBL" id="GAA3954614.1"/>
    </source>
</evidence>
<evidence type="ECO:0000256" key="2">
    <source>
        <dbReference type="ARBA" id="ARBA00005042"/>
    </source>
</evidence>
<evidence type="ECO:0000256" key="4">
    <source>
        <dbReference type="ARBA" id="ARBA00013170"/>
    </source>
</evidence>
<dbReference type="PROSITE" id="PS00379">
    <property type="entry name" value="CDP_ALCOHOL_P_TRANSF"/>
    <property type="match status" value="1"/>
</dbReference>
<feature type="transmembrane region" description="Helical" evidence="17">
    <location>
        <begin position="76"/>
        <end position="103"/>
    </location>
</feature>
<evidence type="ECO:0000256" key="7">
    <source>
        <dbReference type="ARBA" id="ARBA00022679"/>
    </source>
</evidence>
<feature type="transmembrane region" description="Helical" evidence="17">
    <location>
        <begin position="12"/>
        <end position="29"/>
    </location>
</feature>
<evidence type="ECO:0000256" key="3">
    <source>
        <dbReference type="ARBA" id="ARBA00010441"/>
    </source>
</evidence>
<comment type="catalytic activity">
    <reaction evidence="14">
        <text>a CDP-1,2-diacyl-sn-glycerol + sn-glycerol 3-phosphate = a 1,2-diacyl-sn-glycero-3-phospho-(1'-sn-glycero-3'-phosphate) + CMP + H(+)</text>
        <dbReference type="Rhea" id="RHEA:12593"/>
        <dbReference type="ChEBI" id="CHEBI:15378"/>
        <dbReference type="ChEBI" id="CHEBI:57597"/>
        <dbReference type="ChEBI" id="CHEBI:58332"/>
        <dbReference type="ChEBI" id="CHEBI:60110"/>
        <dbReference type="ChEBI" id="CHEBI:60377"/>
        <dbReference type="EC" id="2.7.8.5"/>
    </reaction>
</comment>
<dbReference type="Proteomes" id="UP001501337">
    <property type="component" value="Unassembled WGS sequence"/>
</dbReference>
<dbReference type="InterPro" id="IPR000462">
    <property type="entry name" value="CDP-OH_P_trans"/>
</dbReference>
<evidence type="ECO:0000256" key="6">
    <source>
        <dbReference type="ARBA" id="ARBA00022516"/>
    </source>
</evidence>
<keyword evidence="10" id="KW-0443">Lipid metabolism</keyword>
<dbReference type="PANTHER" id="PTHR14269:SF62">
    <property type="entry name" value="CDP-DIACYLGLYCEROL--GLYCEROL-3-PHOSPHATE 3-PHOSPHATIDYLTRANSFERASE 1, CHLOROPLASTIC"/>
    <property type="match status" value="1"/>
</dbReference>
<sequence>MSIMFLNLPNTLTLARLVLIPIIVLVFYLPYTWGPFASAIIFALACFTDWLDGYLARRLNQSTPFGAFLDPVADKLIVAVALSMLIELHASILLTIPAMVIIGREIVISALREWMAETGKRASIAVSMIGKIKTFVQMGSITVLLAFDPDHAGAVLGLGLLYCAAVLTLWSMLLYLRAAWPDLTSNRAIGRDTDSPI</sequence>
<keyword evidence="9 17" id="KW-1133">Transmembrane helix</keyword>
<dbReference type="EMBL" id="BAABBO010000007">
    <property type="protein sequence ID" value="GAA3954614.1"/>
    <property type="molecule type" value="Genomic_DNA"/>
</dbReference>
<comment type="pathway">
    <text evidence="2">Phospholipid metabolism; phosphatidylglycerol biosynthesis; phosphatidylglycerol from CDP-diacylglycerol: step 1/2.</text>
</comment>